<gene>
    <name evidence="2" type="ORF">V0R50_10555</name>
</gene>
<protein>
    <submittedName>
        <fullName evidence="2">DUF4035 domain-containing protein</fullName>
    </submittedName>
</protein>
<feature type="domain" description="Minor tail T" evidence="1">
    <location>
        <begin position="20"/>
        <end position="81"/>
    </location>
</feature>
<dbReference type="Proteomes" id="UP001335100">
    <property type="component" value="Unassembled WGS sequence"/>
</dbReference>
<evidence type="ECO:0000313" key="2">
    <source>
        <dbReference type="EMBL" id="MEE1933661.1"/>
    </source>
</evidence>
<dbReference type="Pfam" id="PF06223">
    <property type="entry name" value="Phage_tail_T"/>
    <property type="match status" value="1"/>
</dbReference>
<organism evidence="2 3">
    <name type="scientific">Pseudomonas ulcerans</name>
    <dbReference type="NCBI Taxonomy" id="3115852"/>
    <lineage>
        <taxon>Bacteria</taxon>
        <taxon>Pseudomonadati</taxon>
        <taxon>Pseudomonadota</taxon>
        <taxon>Gammaproteobacteria</taxon>
        <taxon>Pseudomonadales</taxon>
        <taxon>Pseudomonadaceae</taxon>
        <taxon>Pseudomonas</taxon>
    </lineage>
</organism>
<accession>A0ABU7HQ85</accession>
<dbReference type="EMBL" id="JAZDQJ010000009">
    <property type="protein sequence ID" value="MEE1933661.1"/>
    <property type="molecule type" value="Genomic_DNA"/>
</dbReference>
<comment type="caution">
    <text evidence="2">The sequence shown here is derived from an EMBL/GenBank/DDBJ whole genome shotgun (WGS) entry which is preliminary data.</text>
</comment>
<proteinExistence type="predicted"/>
<sequence length="102" mass="11098">MLALALRLGKTLHELRDTMSAEELHLWKAFNRESPISDVRGDVQAAIVAASAFQAQGAKVSALDLLPKWTDPEPDPVAEVESGEELLKSFLMGKSVEPKSPD</sequence>
<evidence type="ECO:0000313" key="3">
    <source>
        <dbReference type="Proteomes" id="UP001335100"/>
    </source>
</evidence>
<dbReference type="RefSeq" id="WP_330074489.1">
    <property type="nucleotide sequence ID" value="NZ_JAZDQJ010000009.1"/>
</dbReference>
<name>A0ABU7HQ85_9PSED</name>
<keyword evidence="3" id="KW-1185">Reference proteome</keyword>
<reference evidence="2 3" key="1">
    <citation type="submission" date="2024-01" db="EMBL/GenBank/DDBJ databases">
        <title>Unpublished Manusciprt.</title>
        <authorList>
            <person name="Duman M."/>
            <person name="Valdes E.G."/>
            <person name="Ajmi N."/>
            <person name="Altun S."/>
            <person name="Saticioglu I.B."/>
        </authorList>
    </citation>
    <scope>NUCLEOTIDE SEQUENCE [LARGE SCALE GENOMIC DNA]</scope>
    <source>
        <strain evidence="2 3">148P</strain>
    </source>
</reference>
<evidence type="ECO:0000259" key="1">
    <source>
        <dbReference type="Pfam" id="PF06223"/>
    </source>
</evidence>
<dbReference type="InterPro" id="IPR009350">
    <property type="entry name" value="Phage_tail_T"/>
</dbReference>